<dbReference type="EMBL" id="CBLX010000027">
    <property type="protein sequence ID" value="CDG41217.1"/>
    <property type="molecule type" value="Genomic_DNA"/>
</dbReference>
<proteinExistence type="predicted"/>
<accession>A0A060QMB1</accession>
<gene>
    <name evidence="1" type="ORF">ASAP_3172</name>
</gene>
<dbReference type="AlphaFoldDB" id="A0A060QMB1"/>
<dbReference type="RefSeq" id="WP_023979532.1">
    <property type="nucleotide sequence ID" value="NZ_CBLX010000027.1"/>
</dbReference>
<dbReference type="Proteomes" id="UP000027583">
    <property type="component" value="Unassembled WGS sequence"/>
</dbReference>
<reference evidence="1 2" key="1">
    <citation type="journal article" date="2014" name="Genome Biol. Evol.">
        <title>Acetic acid bacteria genomes reveal functional traits for adaptation to life in insect guts.</title>
        <authorList>
            <person name="Chouaia B."/>
            <person name="Gaiarsa S."/>
            <person name="Crotti E."/>
            <person name="Comandatore F."/>
            <person name="Degli Esposti M."/>
            <person name="Ricci I."/>
            <person name="Alma A."/>
            <person name="Favia G."/>
            <person name="Bandi C."/>
            <person name="Daffonchio D."/>
        </authorList>
    </citation>
    <scope>NUCLEOTIDE SEQUENCE [LARGE SCALE GENOMIC DNA]</scope>
    <source>
        <strain evidence="1 2">SF2.1</strain>
    </source>
</reference>
<evidence type="ECO:0000313" key="1">
    <source>
        <dbReference type="EMBL" id="CDG41217.1"/>
    </source>
</evidence>
<reference evidence="1 2" key="2">
    <citation type="journal article" date="2014" name="PLoS ONE">
        <title>Evolution of mitochondria reconstructed from the energy metabolism of living bacteria.</title>
        <authorList>
            <person name="Degli Esposti M."/>
            <person name="Chouaia B."/>
            <person name="Comandatore F."/>
            <person name="Crotti E."/>
            <person name="Sassera D."/>
            <person name="Lievens P.M."/>
            <person name="Daffonchio D."/>
            <person name="Bandi C."/>
        </authorList>
    </citation>
    <scope>NUCLEOTIDE SEQUENCE [LARGE SCALE GENOMIC DNA]</scope>
    <source>
        <strain evidence="1 2">SF2.1</strain>
    </source>
</reference>
<name>A0A060QMB1_9PROT</name>
<evidence type="ECO:0000313" key="2">
    <source>
        <dbReference type="Proteomes" id="UP000027583"/>
    </source>
</evidence>
<sequence>MIQTLIVIAVIVVAVVFWLNQLFPAHARRIKSALGLHVPHAAGAPTPKEGKSCGGCSGCKGGGCH</sequence>
<protein>
    <submittedName>
        <fullName evidence="1">Uncharacterized protein</fullName>
    </submittedName>
</protein>
<organism evidence="1 2">
    <name type="scientific">Asaia bogorensis</name>
    <dbReference type="NCBI Taxonomy" id="91915"/>
    <lineage>
        <taxon>Bacteria</taxon>
        <taxon>Pseudomonadati</taxon>
        <taxon>Pseudomonadota</taxon>
        <taxon>Alphaproteobacteria</taxon>
        <taxon>Acetobacterales</taxon>
        <taxon>Acetobacteraceae</taxon>
        <taxon>Asaia</taxon>
    </lineage>
</organism>
<comment type="caution">
    <text evidence="1">The sequence shown here is derived from an EMBL/GenBank/DDBJ whole genome shotgun (WGS) entry which is preliminary data.</text>
</comment>